<keyword evidence="3" id="KW-0012">Acyltransferase</keyword>
<keyword evidence="3" id="KW-0808">Transferase</keyword>
<dbReference type="InterPro" id="IPR002656">
    <property type="entry name" value="Acyl_transf_3_dom"/>
</dbReference>
<feature type="transmembrane region" description="Helical" evidence="1">
    <location>
        <begin position="170"/>
        <end position="191"/>
    </location>
</feature>
<evidence type="ECO:0000259" key="2">
    <source>
        <dbReference type="Pfam" id="PF01757"/>
    </source>
</evidence>
<feature type="transmembrane region" description="Helical" evidence="1">
    <location>
        <begin position="305"/>
        <end position="323"/>
    </location>
</feature>
<organism evidence="3 4">
    <name type="scientific">Marinobacter salexigens</name>
    <dbReference type="NCBI Taxonomy" id="1925763"/>
    <lineage>
        <taxon>Bacteria</taxon>
        <taxon>Pseudomonadati</taxon>
        <taxon>Pseudomonadota</taxon>
        <taxon>Gammaproteobacteria</taxon>
        <taxon>Pseudomonadales</taxon>
        <taxon>Marinobacteraceae</taxon>
        <taxon>Marinobacter</taxon>
    </lineage>
</organism>
<name>A0ABS6AB91_9GAMM</name>
<evidence type="ECO:0000313" key="4">
    <source>
        <dbReference type="Proteomes" id="UP000753376"/>
    </source>
</evidence>
<evidence type="ECO:0000313" key="3">
    <source>
        <dbReference type="EMBL" id="MBU2875237.1"/>
    </source>
</evidence>
<dbReference type="InterPro" id="IPR050623">
    <property type="entry name" value="Glucan_succinyl_AcylTrfase"/>
</dbReference>
<feature type="transmembrane region" description="Helical" evidence="1">
    <location>
        <begin position="50"/>
        <end position="75"/>
    </location>
</feature>
<reference evidence="3 4" key="1">
    <citation type="submission" date="2021-05" db="EMBL/GenBank/DDBJ databases">
        <title>Draft genomes of bacteria isolated from model marine particles.</title>
        <authorList>
            <person name="Datta M.S."/>
            <person name="Schwartzman J.A."/>
            <person name="Enke T.N."/>
            <person name="Saavedra J."/>
            <person name="Cermak N."/>
            <person name="Cordero O.X."/>
        </authorList>
    </citation>
    <scope>NUCLEOTIDE SEQUENCE [LARGE SCALE GENOMIC DNA]</scope>
    <source>
        <strain evidence="3 4">D2M19</strain>
    </source>
</reference>
<feature type="transmembrane region" description="Helical" evidence="1">
    <location>
        <begin position="197"/>
        <end position="222"/>
    </location>
</feature>
<dbReference type="GO" id="GO:0016746">
    <property type="term" value="F:acyltransferase activity"/>
    <property type="evidence" value="ECO:0007669"/>
    <property type="project" value="UniProtKB-KW"/>
</dbReference>
<keyword evidence="4" id="KW-1185">Reference proteome</keyword>
<dbReference type="RefSeq" id="WP_216009045.1">
    <property type="nucleotide sequence ID" value="NZ_JAHKPV010000021.1"/>
</dbReference>
<dbReference type="Pfam" id="PF01757">
    <property type="entry name" value="Acyl_transf_3"/>
    <property type="match status" value="1"/>
</dbReference>
<keyword evidence="1" id="KW-0472">Membrane</keyword>
<dbReference type="Proteomes" id="UP000753376">
    <property type="component" value="Unassembled WGS sequence"/>
</dbReference>
<feature type="domain" description="Acyltransferase 3" evidence="2">
    <location>
        <begin position="7"/>
        <end position="344"/>
    </location>
</feature>
<keyword evidence="1" id="KW-1133">Transmembrane helix</keyword>
<comment type="caution">
    <text evidence="3">The sequence shown here is derived from an EMBL/GenBank/DDBJ whole genome shotgun (WGS) entry which is preliminary data.</text>
</comment>
<feature type="transmembrane region" description="Helical" evidence="1">
    <location>
        <begin position="87"/>
        <end position="111"/>
    </location>
</feature>
<accession>A0ABS6AB91</accession>
<dbReference type="PANTHER" id="PTHR36927:SF1">
    <property type="entry name" value="MDO-LIKE PROTEIN"/>
    <property type="match status" value="1"/>
</dbReference>
<feature type="transmembrane region" description="Helical" evidence="1">
    <location>
        <begin position="329"/>
        <end position="346"/>
    </location>
</feature>
<evidence type="ECO:0000256" key="1">
    <source>
        <dbReference type="SAM" id="Phobius"/>
    </source>
</evidence>
<dbReference type="EMBL" id="JAHKPV010000021">
    <property type="protein sequence ID" value="MBU2875237.1"/>
    <property type="molecule type" value="Genomic_DNA"/>
</dbReference>
<gene>
    <name evidence="3" type="ORF">KO508_14625</name>
</gene>
<proteinExistence type="predicted"/>
<dbReference type="PANTHER" id="PTHR36927">
    <property type="entry name" value="BLR4337 PROTEIN"/>
    <property type="match status" value="1"/>
</dbReference>
<feature type="transmembrane region" description="Helical" evidence="1">
    <location>
        <begin position="12"/>
        <end position="30"/>
    </location>
</feature>
<feature type="transmembrane region" description="Helical" evidence="1">
    <location>
        <begin position="234"/>
        <end position="254"/>
    </location>
</feature>
<feature type="transmembrane region" description="Helical" evidence="1">
    <location>
        <begin position="266"/>
        <end position="284"/>
    </location>
</feature>
<protein>
    <submittedName>
        <fullName evidence="3">Acyltransferase family protein</fullName>
    </submittedName>
</protein>
<feature type="transmembrane region" description="Helical" evidence="1">
    <location>
        <begin position="131"/>
        <end position="150"/>
    </location>
</feature>
<sequence length="370" mass="42778">MLSKERIHYMDSMRAILMILGILLHAANIFSPNQVWLISSDESNILFSGISGFINLFRMPAFFMVSGFFFSYTYLRKQRVDIVDRILRLLVPLVFTALTLNVIQEIVLSYYNSKSLDLLRFFTEGRWVSHLWFLINLSVYNVVVWVAFLFKPTHIFLKKTSSFFSGKWAYLLMIVAFPFIIDGIYALNSVVEIYKTIFNVGSVFILLFYFQFFVVGLFLGYSKELLFRFSSPKVIDLVVFLLAYGVSWCIKKSAIEDSVVYDISAAYNYSILIIFLSSICFSLFKRFLDYRSRFLGLVSESAYSIYLLHHVLVILFGIVFLSLPVNIYVAYPVIVILTFIVTMLAHQKIKKSSLLLFLLNGVRPKNLSKS</sequence>
<keyword evidence="1" id="KW-0812">Transmembrane</keyword>